<keyword evidence="4" id="KW-0121">Carboxypeptidase</keyword>
<keyword evidence="5" id="KW-1185">Reference proteome</keyword>
<feature type="domain" description="Peptidase M56" evidence="2">
    <location>
        <begin position="147"/>
        <end position="255"/>
    </location>
</feature>
<feature type="domain" description="TonB-dependent receptor plug" evidence="3">
    <location>
        <begin position="770"/>
        <end position="818"/>
    </location>
</feature>
<dbReference type="InterPro" id="IPR052173">
    <property type="entry name" value="Beta-lactam_resp_regulator"/>
</dbReference>
<dbReference type="GO" id="GO:0004180">
    <property type="term" value="F:carboxypeptidase activity"/>
    <property type="evidence" value="ECO:0007669"/>
    <property type="project" value="UniProtKB-KW"/>
</dbReference>
<evidence type="ECO:0000259" key="2">
    <source>
        <dbReference type="Pfam" id="PF05569"/>
    </source>
</evidence>
<keyword evidence="1" id="KW-0472">Membrane</keyword>
<proteinExistence type="predicted"/>
<organism evidence="4 5">
    <name type="scientific">Draconibacterium aestuarii</name>
    <dbReference type="NCBI Taxonomy" id="2998507"/>
    <lineage>
        <taxon>Bacteria</taxon>
        <taxon>Pseudomonadati</taxon>
        <taxon>Bacteroidota</taxon>
        <taxon>Bacteroidia</taxon>
        <taxon>Marinilabiliales</taxon>
        <taxon>Prolixibacteraceae</taxon>
        <taxon>Draconibacterium</taxon>
    </lineage>
</organism>
<sequence length="944" mass="105159">MEAFLFYIGKAALAAGAFYLVYLALFQHQKQFVFNRIYLPVSLAVSFLIPLITFTTVKYIGATQTFNPNSFAFLPEAMEETQPEFAYQWYHYLFGIYILGIIVFLSHLLLGHFKAFAIIRYSRLKELFGAQVNLTQKDVHPFSFFDKIVLSEKTLDNPNLEVIVNHEMIHVKEKHTHDILFAEILFLLQWFNPFAWLIKDAIRDNLEYKTDHQITKNNNAEVYQLAMVGLAHKKGVAPFLTALNGSQLKNRIIMMKKKTENRYSLLKQLVVLPLLAVLVMGLSNKEVKTEIVQPKADVKIILDGEVVSSDLPVLKSIDFSEGFNGSDIISALNLTEKVALSYLKINDDNHNVEFIIRTKDFKPEKNQEFDKITSPAQSIRQEEKSSMSYYAVDGKIVSQKEFEKQGEKGFDNVVLLSEKDATNKYGKEYSGIITNATTGSSKFVIKKEHVVRGKVTNEKGEPLAAASVIIKDKSIGTITAMNGNFEIQSDSPITRIEVFMVGYIKKEIKPDGDPNMIIKLEASAKQRNTQSSDITFIKRFNVKGKVTDENGKPISAASIVIKGKNTGTITDDNGDYSLVLGSQNEILLFTKQGYQNKKEMIYGNEVNVVLKTDGDKTTGNNTQPKEPATIKYLPNSYNPGSAAKPLSLTTNKDNPPLFVVDGIENKSIDWLNPDNIEKITALKDKQAEILYGEKAKNGAIIITTKDAAKEKLRNAVVIVNGEKYKGDISDIDPGSIEKMDVLKNESATKLYGTEAKDGAIIITTKNKLDFGDKSPLIFVDGLLYNGDMDDINPENIKSVDVLKDASALAYDPTAKNGVVLISTKSDKITSELDLRKFIAQRIKYPVEAQKANKAGIAQLFAKVNGDGIVYSISEKKVKDAIAVGEVVVTAYGPKPEEVVAADDSNDLSKLLTDEAKRVLQQIPKLDMPEFKGKTIAFTVKFMLQ</sequence>
<dbReference type="EMBL" id="JAPOHD010000020">
    <property type="protein sequence ID" value="MCY1720606.1"/>
    <property type="molecule type" value="Genomic_DNA"/>
</dbReference>
<dbReference type="Gene3D" id="2.60.40.1120">
    <property type="entry name" value="Carboxypeptidase-like, regulatory domain"/>
    <property type="match status" value="1"/>
</dbReference>
<dbReference type="PANTHER" id="PTHR34978">
    <property type="entry name" value="POSSIBLE SENSOR-TRANSDUCER PROTEIN BLAR"/>
    <property type="match status" value="1"/>
</dbReference>
<feature type="transmembrane region" description="Helical" evidence="1">
    <location>
        <begin position="37"/>
        <end position="60"/>
    </location>
</feature>
<keyword evidence="1" id="KW-1133">Transmembrane helix</keyword>
<name>A0A9X3F4S9_9BACT</name>
<evidence type="ECO:0000313" key="5">
    <source>
        <dbReference type="Proteomes" id="UP001145087"/>
    </source>
</evidence>
<protein>
    <submittedName>
        <fullName evidence="4">Carboxypeptidase-like regulatory domain-containing protein</fullName>
    </submittedName>
</protein>
<dbReference type="CDD" id="cd07341">
    <property type="entry name" value="M56_BlaR1_MecR1_like"/>
    <property type="match status" value="1"/>
</dbReference>
<dbReference type="AlphaFoldDB" id="A0A9X3F4S9"/>
<dbReference type="Pfam" id="PF05569">
    <property type="entry name" value="Peptidase_M56"/>
    <property type="match status" value="1"/>
</dbReference>
<dbReference type="InterPro" id="IPR037066">
    <property type="entry name" value="Plug_dom_sf"/>
</dbReference>
<dbReference type="InterPro" id="IPR012910">
    <property type="entry name" value="Plug_dom"/>
</dbReference>
<feature type="transmembrane region" description="Helical" evidence="1">
    <location>
        <begin position="265"/>
        <end position="283"/>
    </location>
</feature>
<feature type="transmembrane region" description="Helical" evidence="1">
    <location>
        <begin position="89"/>
        <end position="110"/>
    </location>
</feature>
<dbReference type="InterPro" id="IPR008756">
    <property type="entry name" value="Peptidase_M56"/>
</dbReference>
<feature type="transmembrane region" description="Helical" evidence="1">
    <location>
        <begin position="6"/>
        <end position="25"/>
    </location>
</feature>
<keyword evidence="4" id="KW-0378">Hydrolase</keyword>
<evidence type="ECO:0000313" key="4">
    <source>
        <dbReference type="EMBL" id="MCY1720606.1"/>
    </source>
</evidence>
<dbReference type="PANTHER" id="PTHR34978:SF3">
    <property type="entry name" value="SLR0241 PROTEIN"/>
    <property type="match status" value="1"/>
</dbReference>
<keyword evidence="4" id="KW-0645">Protease</keyword>
<dbReference type="Pfam" id="PF07715">
    <property type="entry name" value="Plug"/>
    <property type="match status" value="1"/>
</dbReference>
<reference evidence="4" key="1">
    <citation type="submission" date="2022-11" db="EMBL/GenBank/DDBJ databases">
        <title>Marilongibacter aestuarii gen. nov., sp. nov., isolated from tidal flat sediment.</title>
        <authorList>
            <person name="Jiayan W."/>
        </authorList>
    </citation>
    <scope>NUCLEOTIDE SEQUENCE</scope>
    <source>
        <strain evidence="4">Z1-6</strain>
    </source>
</reference>
<comment type="caution">
    <text evidence="4">The sequence shown here is derived from an EMBL/GenBank/DDBJ whole genome shotgun (WGS) entry which is preliminary data.</text>
</comment>
<dbReference type="SUPFAM" id="SSF56935">
    <property type="entry name" value="Porins"/>
    <property type="match status" value="2"/>
</dbReference>
<evidence type="ECO:0000256" key="1">
    <source>
        <dbReference type="SAM" id="Phobius"/>
    </source>
</evidence>
<gene>
    <name evidence="4" type="ORF">OU798_09650</name>
</gene>
<dbReference type="Gene3D" id="2.170.130.10">
    <property type="entry name" value="TonB-dependent receptor, plug domain"/>
    <property type="match status" value="3"/>
</dbReference>
<dbReference type="SUPFAM" id="SSF49464">
    <property type="entry name" value="Carboxypeptidase regulatory domain-like"/>
    <property type="match status" value="2"/>
</dbReference>
<dbReference type="InterPro" id="IPR008969">
    <property type="entry name" value="CarboxyPept-like_regulatory"/>
</dbReference>
<dbReference type="Proteomes" id="UP001145087">
    <property type="component" value="Unassembled WGS sequence"/>
</dbReference>
<dbReference type="RefSeq" id="WP_343332940.1">
    <property type="nucleotide sequence ID" value="NZ_JAPOHD010000020.1"/>
</dbReference>
<accession>A0A9X3F4S9</accession>
<dbReference type="Pfam" id="PF13715">
    <property type="entry name" value="CarbopepD_reg_2"/>
    <property type="match status" value="2"/>
</dbReference>
<evidence type="ECO:0000259" key="3">
    <source>
        <dbReference type="Pfam" id="PF07715"/>
    </source>
</evidence>
<keyword evidence="1" id="KW-0812">Transmembrane</keyword>